<dbReference type="AlphaFoldDB" id="A5B1Z3"/>
<organism evidence="3">
    <name type="scientific">Vitis vinifera</name>
    <name type="common">Grape</name>
    <dbReference type="NCBI Taxonomy" id="29760"/>
    <lineage>
        <taxon>Eukaryota</taxon>
        <taxon>Viridiplantae</taxon>
        <taxon>Streptophyta</taxon>
        <taxon>Embryophyta</taxon>
        <taxon>Tracheophyta</taxon>
        <taxon>Spermatophyta</taxon>
        <taxon>Magnoliopsida</taxon>
        <taxon>eudicotyledons</taxon>
        <taxon>Gunneridae</taxon>
        <taxon>Pentapetalae</taxon>
        <taxon>rosids</taxon>
        <taxon>Vitales</taxon>
        <taxon>Vitaceae</taxon>
        <taxon>Viteae</taxon>
        <taxon>Vitis</taxon>
    </lineage>
</organism>
<dbReference type="EMBL" id="AM443785">
    <property type="protein sequence ID" value="CAN71927.1"/>
    <property type="molecule type" value="Genomic_DNA"/>
</dbReference>
<feature type="transmembrane region" description="Helical" evidence="2">
    <location>
        <begin position="168"/>
        <end position="188"/>
    </location>
</feature>
<evidence type="ECO:0000256" key="2">
    <source>
        <dbReference type="SAM" id="Phobius"/>
    </source>
</evidence>
<keyword evidence="2" id="KW-0812">Transmembrane</keyword>
<protein>
    <submittedName>
        <fullName evidence="3">Uncharacterized protein</fullName>
    </submittedName>
</protein>
<dbReference type="PANTHER" id="PTHR36329">
    <property type="entry name" value="TRANSMEMBRANE PROTEIN"/>
    <property type="match status" value="1"/>
</dbReference>
<feature type="compositionally biased region" description="Basic and acidic residues" evidence="1">
    <location>
        <begin position="1"/>
        <end position="15"/>
    </location>
</feature>
<feature type="compositionally biased region" description="Polar residues" evidence="1">
    <location>
        <begin position="939"/>
        <end position="956"/>
    </location>
</feature>
<feature type="transmembrane region" description="Helical" evidence="2">
    <location>
        <begin position="133"/>
        <end position="156"/>
    </location>
</feature>
<dbReference type="PROSITE" id="PS51808">
    <property type="entry name" value="CHCH"/>
    <property type="match status" value="1"/>
</dbReference>
<dbReference type="PANTHER" id="PTHR36329:SF1">
    <property type="entry name" value="TRANSMEMBRANE PROTEIN"/>
    <property type="match status" value="1"/>
</dbReference>
<reference evidence="3" key="1">
    <citation type="journal article" date="2007" name="PLoS ONE">
        <title>The first genome sequence of an elite grapevine cultivar (Pinot noir Vitis vinifera L.): coping with a highly heterozygous genome.</title>
        <authorList>
            <person name="Velasco R."/>
            <person name="Zharkikh A."/>
            <person name="Troggio M."/>
            <person name="Cartwright D.A."/>
            <person name="Cestaro A."/>
            <person name="Pruss D."/>
            <person name="Pindo M."/>
            <person name="FitzGerald L.M."/>
            <person name="Vezzulli S."/>
            <person name="Reid J."/>
            <person name="Malacarne G."/>
            <person name="Iliev D."/>
            <person name="Coppola G."/>
            <person name="Wardell B."/>
            <person name="Micheletti D."/>
            <person name="Macalma T."/>
            <person name="Facci M."/>
            <person name="Mitchell J.T."/>
            <person name="Perazzolli M."/>
            <person name="Eldredge G."/>
            <person name="Gatto P."/>
            <person name="Oyzerski R."/>
            <person name="Moretto M."/>
            <person name="Gutin N."/>
            <person name="Stefanini M."/>
            <person name="Chen Y."/>
            <person name="Segala C."/>
            <person name="Davenport C."/>
            <person name="Dematte L."/>
            <person name="Mraz A."/>
            <person name="Battilana J."/>
            <person name="Stormo K."/>
            <person name="Costa F."/>
            <person name="Tao Q."/>
            <person name="Si-Ammour A."/>
            <person name="Harkins T."/>
            <person name="Lackey A."/>
            <person name="Perbost C."/>
            <person name="Taillon B."/>
            <person name="Stella A."/>
            <person name="Solovyev V."/>
            <person name="Fawcett J.A."/>
            <person name="Sterck L."/>
            <person name="Vandepoele K."/>
            <person name="Grando S.M."/>
            <person name="Toppo S."/>
            <person name="Moser C."/>
            <person name="Lanchbury J."/>
            <person name="Bogden R."/>
            <person name="Skolnick M."/>
            <person name="Sgaramella V."/>
            <person name="Bhatnagar S.K."/>
            <person name="Fontana P."/>
            <person name="Gutin A."/>
            <person name="Van de Peer Y."/>
            <person name="Salamini F."/>
            <person name="Viola R."/>
        </authorList>
    </citation>
    <scope>NUCLEOTIDE SEQUENCE</scope>
</reference>
<evidence type="ECO:0000313" key="3">
    <source>
        <dbReference type="EMBL" id="CAN71927.1"/>
    </source>
</evidence>
<evidence type="ECO:0000256" key="1">
    <source>
        <dbReference type="SAM" id="MobiDB-lite"/>
    </source>
</evidence>
<accession>A5B1Z3</accession>
<feature type="region of interest" description="Disordered" evidence="1">
    <location>
        <begin position="937"/>
        <end position="956"/>
    </location>
</feature>
<dbReference type="ExpressionAtlas" id="A5B1Z3">
    <property type="expression patterns" value="baseline and differential"/>
</dbReference>
<sequence>MKKRQTSDWSKEKGASIEGGAGLSRKREKFEDGSSTNRHLGARVNTNGFWASFRILEPGLNPDIGAAKPLSLGFENGRVREFWWIPYRIGRIVSASSFCVLGFPLDLVRLRLFLDRQYLEKPPFSEQTNNLQWTLASVPLIKALQLALSFIFWYSCFNLQICSVWMSFGVYVTGVLFQTASFVSFLLISHGYCIMCERLSVPERRTTAALGCVFYLTLVGYRASVPYFAVLLLLNYFISFYVIFHHISRNLLLLREQLSFIEDEEVHAMHDAVYTKYIMFKYVFLIYINVDDSSEKYWLRLLVREWAQFCIFLYIGWTFRSQDLAPRFSFMPSLKSNMEVWLPPVYSIEMDATAFKDFSSHEWHIGVHSGFRGTSSGAFGGARGARPVPPEKGIFPLDRMHECDLEKIEYISCLKSSGNNSEKCRHLSKKYLQCRMDKNFESEDRRTVRSNAPYSSKFNGKKNRILFTYSTYSSRWFSSGVPSSMVSSAYSDQTNNKNVPPPVKAISTKMEFNRVNCLVWVLHESARSFSHTVESFELARCGPELAMAWVGVDVHAWHKRIAHQVAVYALLRTAIELEFFLSHGRCNNPSLVREILSPIINSIEQNIESQLKARHPKLVEWFRMVELPRIAGFFIPLLKKWSMEYAGSGVAGIILAISCCVAVGKLGSGHISCPLFISSIEDALIELMNLSHSLVSVDKLHQLATEAGFEQEFLYNFGTKILPSQKSEDVEFWIGLAQKKLAKAIRRESVFSGLQTFQDKVQESNCLATLGIFAFLGRKTRLFLLGMGIKDLDEQVKDFLSYLECGSLFIYPKFSSLSVYQLFMEVVADEIGWLDFYAAFPLGFNQERRRSKQHAIQAEKEIILHTVFTVCYDVFSGFAHFSSSTQQPLNADLLAFLLRSQSLLTSCLEDYWAAYDRSGYDNADFSSSQLQKIAERNALDQTQSSGTKDTTSSSVTLDAQQKVTDLMARRNPEKIPQSGNKLSKASCKVGTETRTLVEAGRTAESEALHQNLLRKSSMKLISTSSLLFIDIMASLELLLKQMRGRRVSVVGHAAILAAIKKYMPSLVILVTLSLTFMVLSFLSAYPVSLMIPDIRSHLHIPPSDWML</sequence>
<feature type="transmembrane region" description="Helical" evidence="2">
    <location>
        <begin position="225"/>
        <end position="244"/>
    </location>
</feature>
<feature type="transmembrane region" description="Helical" evidence="2">
    <location>
        <begin position="1066"/>
        <end position="1085"/>
    </location>
</feature>
<proteinExistence type="predicted"/>
<feature type="transmembrane region" description="Helical" evidence="2">
    <location>
        <begin position="1020"/>
        <end position="1039"/>
    </location>
</feature>
<name>A5B1Z3_VITVI</name>
<gene>
    <name evidence="3" type="ORF">VITISV_002309</name>
</gene>
<keyword evidence="2" id="KW-1133">Transmembrane helix</keyword>
<feature type="region of interest" description="Disordered" evidence="1">
    <location>
        <begin position="1"/>
        <end position="38"/>
    </location>
</feature>
<keyword evidence="2" id="KW-0472">Membrane</keyword>